<dbReference type="Gene3D" id="3.40.50.2300">
    <property type="match status" value="1"/>
</dbReference>
<dbReference type="Pfam" id="PF00072">
    <property type="entry name" value="Response_reg"/>
    <property type="match status" value="1"/>
</dbReference>
<sequence length="130" mass="14333">METEPLSKKVLLADDDPSFTELYTSIFQSSGINFSVAQNGLETIEKAKKEQPTIILLDIMMPDIDGFEVLKKLKQDPATSNIPVWMLTNLAQQLNQETAVSLGAGGYIVKAETTPNQVVAKVKDYFSQLP</sequence>
<dbReference type="InterPro" id="IPR011006">
    <property type="entry name" value="CheY-like_superfamily"/>
</dbReference>
<dbReference type="EMBL" id="MHCP01000028">
    <property type="protein sequence ID" value="OGY23228.1"/>
    <property type="molecule type" value="Genomic_DNA"/>
</dbReference>
<comment type="caution">
    <text evidence="4">The sequence shown here is derived from an EMBL/GenBank/DDBJ whole genome shotgun (WGS) entry which is preliminary data.</text>
</comment>
<dbReference type="PANTHER" id="PTHR44591:SF3">
    <property type="entry name" value="RESPONSE REGULATORY DOMAIN-CONTAINING PROTEIN"/>
    <property type="match status" value="1"/>
</dbReference>
<evidence type="ECO:0000313" key="5">
    <source>
        <dbReference type="Proteomes" id="UP000176631"/>
    </source>
</evidence>
<dbReference type="GO" id="GO:0000160">
    <property type="term" value="P:phosphorelay signal transduction system"/>
    <property type="evidence" value="ECO:0007669"/>
    <property type="project" value="InterPro"/>
</dbReference>
<dbReference type="Proteomes" id="UP000176631">
    <property type="component" value="Unassembled WGS sequence"/>
</dbReference>
<gene>
    <name evidence="4" type="ORF">A2172_02535</name>
</gene>
<name>A0A1G1W6E1_9BACT</name>
<proteinExistence type="predicted"/>
<accession>A0A1G1W6E1</accession>
<protein>
    <recommendedName>
        <fullName evidence="3">Response regulatory domain-containing protein</fullName>
    </recommendedName>
</protein>
<evidence type="ECO:0000313" key="4">
    <source>
        <dbReference type="EMBL" id="OGY23228.1"/>
    </source>
</evidence>
<dbReference type="PANTHER" id="PTHR44591">
    <property type="entry name" value="STRESS RESPONSE REGULATOR PROTEIN 1"/>
    <property type="match status" value="1"/>
</dbReference>
<dbReference type="SUPFAM" id="SSF52172">
    <property type="entry name" value="CheY-like"/>
    <property type="match status" value="1"/>
</dbReference>
<dbReference type="InterPro" id="IPR001789">
    <property type="entry name" value="Sig_transdc_resp-reg_receiver"/>
</dbReference>
<organism evidence="4 5">
    <name type="scientific">Candidatus Woykebacteria bacterium RBG_13_40_15</name>
    <dbReference type="NCBI Taxonomy" id="1802593"/>
    <lineage>
        <taxon>Bacteria</taxon>
        <taxon>Candidatus Woykeibacteriota</taxon>
    </lineage>
</organism>
<dbReference type="AlphaFoldDB" id="A0A1G1W6E1"/>
<dbReference type="SMART" id="SM00448">
    <property type="entry name" value="REC"/>
    <property type="match status" value="1"/>
</dbReference>
<dbReference type="InterPro" id="IPR050595">
    <property type="entry name" value="Bact_response_regulator"/>
</dbReference>
<keyword evidence="1 2" id="KW-0597">Phosphoprotein</keyword>
<evidence type="ECO:0000256" key="1">
    <source>
        <dbReference type="ARBA" id="ARBA00022553"/>
    </source>
</evidence>
<evidence type="ECO:0000256" key="2">
    <source>
        <dbReference type="PROSITE-ProRule" id="PRU00169"/>
    </source>
</evidence>
<evidence type="ECO:0000259" key="3">
    <source>
        <dbReference type="PROSITE" id="PS50110"/>
    </source>
</evidence>
<dbReference type="PROSITE" id="PS50110">
    <property type="entry name" value="RESPONSE_REGULATORY"/>
    <property type="match status" value="1"/>
</dbReference>
<reference evidence="4 5" key="1">
    <citation type="journal article" date="2016" name="Nat. Commun.">
        <title>Thousands of microbial genomes shed light on interconnected biogeochemical processes in an aquifer system.</title>
        <authorList>
            <person name="Anantharaman K."/>
            <person name="Brown C.T."/>
            <person name="Hug L.A."/>
            <person name="Sharon I."/>
            <person name="Castelle C.J."/>
            <person name="Probst A.J."/>
            <person name="Thomas B.C."/>
            <person name="Singh A."/>
            <person name="Wilkins M.J."/>
            <person name="Karaoz U."/>
            <person name="Brodie E.L."/>
            <person name="Williams K.H."/>
            <person name="Hubbard S.S."/>
            <person name="Banfield J.F."/>
        </authorList>
    </citation>
    <scope>NUCLEOTIDE SEQUENCE [LARGE SCALE GENOMIC DNA]</scope>
</reference>
<dbReference type="STRING" id="1802593.A2172_02535"/>
<feature type="domain" description="Response regulatory" evidence="3">
    <location>
        <begin position="9"/>
        <end position="125"/>
    </location>
</feature>
<feature type="modified residue" description="4-aspartylphosphate" evidence="2">
    <location>
        <position position="58"/>
    </location>
</feature>